<dbReference type="EMBL" id="BDOQ01000001">
    <property type="protein sequence ID" value="GBG12537.1"/>
    <property type="molecule type" value="Genomic_DNA"/>
</dbReference>
<keyword evidence="3" id="KW-1185">Reference proteome</keyword>
<dbReference type="AlphaFoldDB" id="A0A2R5F1C7"/>
<evidence type="ECO:0000313" key="3">
    <source>
        <dbReference type="Proteomes" id="UP000245081"/>
    </source>
</evidence>
<gene>
    <name evidence="2" type="ORF">NMK_0068</name>
</gene>
<proteinExistence type="predicted"/>
<dbReference type="Proteomes" id="UP000245081">
    <property type="component" value="Unassembled WGS sequence"/>
</dbReference>
<keyword evidence="1" id="KW-0732">Signal</keyword>
<evidence type="ECO:0000256" key="1">
    <source>
        <dbReference type="SAM" id="SignalP"/>
    </source>
</evidence>
<name>A0A2R5F1C7_9PROT</name>
<accession>A0A2R5F1C7</accession>
<evidence type="ECO:0000313" key="2">
    <source>
        <dbReference type="EMBL" id="GBG12537.1"/>
    </source>
</evidence>
<feature type="chain" id="PRO_5015330302" evidence="1">
    <location>
        <begin position="24"/>
        <end position="129"/>
    </location>
</feature>
<sequence>MLYLCLRMSVLTLSAFIASPAFSAPLSGEYEGAVHGYLIVNQVQPNHYKVWLGVSGGSCGGLVLINNLVAEVKQQTLSFKRREKERSCTTTIEFEDTTASISDSCIDQEWEEKTSTTCAMMGDYTKIKR</sequence>
<organism evidence="2 3">
    <name type="scientific">Novimethylophilus kurashikiensis</name>
    <dbReference type="NCBI Taxonomy" id="1825523"/>
    <lineage>
        <taxon>Bacteria</taxon>
        <taxon>Pseudomonadati</taxon>
        <taxon>Pseudomonadota</taxon>
        <taxon>Betaproteobacteria</taxon>
        <taxon>Nitrosomonadales</taxon>
        <taxon>Methylophilaceae</taxon>
        <taxon>Novimethylophilus</taxon>
    </lineage>
</organism>
<reference evidence="2 3" key="1">
    <citation type="journal article" date="2018" name="Environ. Microbiol.">
        <title>Isolation and genomic characterization of Novimethylophilus kurashikiensis gen. nov. sp. nov., a new lanthanide-dependent methylotrophic species of Methylophilaceae.</title>
        <authorList>
            <person name="Lv H."/>
            <person name="Sahin N."/>
            <person name="Tani A."/>
        </authorList>
    </citation>
    <scope>NUCLEOTIDE SEQUENCE [LARGE SCALE GENOMIC DNA]</scope>
    <source>
        <strain evidence="2 3">La2-4</strain>
    </source>
</reference>
<protein>
    <submittedName>
        <fullName evidence="2">Uncharacterized protein</fullName>
    </submittedName>
</protein>
<feature type="signal peptide" evidence="1">
    <location>
        <begin position="1"/>
        <end position="23"/>
    </location>
</feature>
<comment type="caution">
    <text evidence="2">The sequence shown here is derived from an EMBL/GenBank/DDBJ whole genome shotgun (WGS) entry which is preliminary data.</text>
</comment>